<dbReference type="Gene3D" id="2.60.40.2370">
    <property type="entry name" value="NigD-like, C-terminal beta sandwich domain"/>
    <property type="match status" value="1"/>
</dbReference>
<evidence type="ECO:0000313" key="3">
    <source>
        <dbReference type="Proteomes" id="UP000004713"/>
    </source>
</evidence>
<dbReference type="HOGENOM" id="CLU_104503_0_0_10"/>
<evidence type="ECO:0000259" key="1">
    <source>
        <dbReference type="Pfam" id="PF17415"/>
    </source>
</evidence>
<name>B0NT64_BACSE</name>
<reference evidence="2 3" key="2">
    <citation type="submission" date="2007-11" db="EMBL/GenBank/DDBJ databases">
        <authorList>
            <person name="Fulton L."/>
            <person name="Clifton S."/>
            <person name="Fulton B."/>
            <person name="Xu J."/>
            <person name="Minx P."/>
            <person name="Pepin K.H."/>
            <person name="Johnson M."/>
            <person name="Thiruvilangam P."/>
            <person name="Bhonagiri V."/>
            <person name="Nash W.E."/>
            <person name="Mardis E.R."/>
            <person name="Wilson R.K."/>
        </authorList>
    </citation>
    <scope>NUCLEOTIDE SEQUENCE [LARGE SCALE GENOMIC DNA]</scope>
    <source>
        <strain evidence="2 3">ATCC 43183</strain>
    </source>
</reference>
<organism evidence="2 3">
    <name type="scientific">Bacteroides stercoris ATCC 43183</name>
    <dbReference type="NCBI Taxonomy" id="449673"/>
    <lineage>
        <taxon>Bacteria</taxon>
        <taxon>Pseudomonadati</taxon>
        <taxon>Bacteroidota</taxon>
        <taxon>Bacteroidia</taxon>
        <taxon>Bacteroidales</taxon>
        <taxon>Bacteroidaceae</taxon>
        <taxon>Bacteroides</taxon>
    </lineage>
</organism>
<comment type="caution">
    <text evidence="2">The sequence shown here is derived from an EMBL/GenBank/DDBJ whole genome shotgun (WGS) entry which is preliminary data.</text>
</comment>
<sequence length="199" mass="22154">MKQDFLTAFSGMDGRLESVLTDEGERLRIVEGASGLRVSADTAIRIVANYETLAIGDGDVAGAKLYALLQTVSPVPLAAAEFEEGVKTEPSEIQSIWRGYDYLNIIVKVKQQGKHLFHFVEDEAVVDENSGRVKVRLTLYHEVSSSVQDYGKRAYLSVPLKQYMTEGVRGVDVRFRIYTYSGCFKTYVLDEAGLRVEEG</sequence>
<dbReference type="eggNOG" id="ENOG50330NV">
    <property type="taxonomic scope" value="Bacteria"/>
</dbReference>
<dbReference type="InterPro" id="IPR035376">
    <property type="entry name" value="NigD_C"/>
</dbReference>
<dbReference type="InterPro" id="IPR038179">
    <property type="entry name" value="NigD-like_N_sf"/>
</dbReference>
<dbReference type="Gene3D" id="2.40.50.500">
    <property type="entry name" value="NigD-like N-terminal OB domain"/>
    <property type="match status" value="1"/>
</dbReference>
<dbReference type="AlphaFoldDB" id="B0NT64"/>
<accession>B0NT64</accession>
<proteinExistence type="predicted"/>
<evidence type="ECO:0000313" key="2">
    <source>
        <dbReference type="EMBL" id="EDS14990.1"/>
    </source>
</evidence>
<reference evidence="2 3" key="1">
    <citation type="submission" date="2007-11" db="EMBL/GenBank/DDBJ databases">
        <title>Draft genome sequence of Bacteroides stercoris(ATCC 43183).</title>
        <authorList>
            <person name="Sudarsanam P."/>
            <person name="Ley R."/>
            <person name="Guruge J."/>
            <person name="Turnbaugh P.J."/>
            <person name="Mahowald M."/>
            <person name="Liep D."/>
            <person name="Gordon J."/>
        </authorList>
    </citation>
    <scope>NUCLEOTIDE SEQUENCE [LARGE SCALE GENOMIC DNA]</scope>
    <source>
        <strain evidence="2 3">ATCC 43183</strain>
    </source>
</reference>
<protein>
    <recommendedName>
        <fullName evidence="1">NigD-like C-terminal domain-containing protein</fullName>
    </recommendedName>
</protein>
<dbReference type="InterPro" id="IPR038143">
    <property type="entry name" value="NigD-like_C_dom_sf"/>
</dbReference>
<dbReference type="EMBL" id="ABFZ02000020">
    <property type="protein sequence ID" value="EDS14990.1"/>
    <property type="molecule type" value="Genomic_DNA"/>
</dbReference>
<dbReference type="Pfam" id="PF17415">
    <property type="entry name" value="NigD_C"/>
    <property type="match status" value="1"/>
</dbReference>
<dbReference type="Proteomes" id="UP000004713">
    <property type="component" value="Unassembled WGS sequence"/>
</dbReference>
<gene>
    <name evidence="2" type="ORF">BACSTE_02680</name>
</gene>
<feature type="domain" description="NigD-like C-terminal" evidence="1">
    <location>
        <begin position="75"/>
        <end position="189"/>
    </location>
</feature>